<keyword evidence="4 6" id="KW-0862">Zinc</keyword>
<dbReference type="PROSITE" id="PS50970">
    <property type="entry name" value="HCY"/>
    <property type="match status" value="1"/>
</dbReference>
<accession>A0A0K0E4P9</accession>
<keyword evidence="8" id="KW-1185">Reference proteome</keyword>
<organism evidence="9">
    <name type="scientific">Strongyloides stercoralis</name>
    <name type="common">Threadworm</name>
    <dbReference type="NCBI Taxonomy" id="6248"/>
    <lineage>
        <taxon>Eukaryota</taxon>
        <taxon>Metazoa</taxon>
        <taxon>Ecdysozoa</taxon>
        <taxon>Nematoda</taxon>
        <taxon>Chromadorea</taxon>
        <taxon>Rhabditida</taxon>
        <taxon>Tylenchina</taxon>
        <taxon>Panagrolaimomorpha</taxon>
        <taxon>Strongyloidoidea</taxon>
        <taxon>Strongyloididae</taxon>
        <taxon>Strongyloides</taxon>
    </lineage>
</organism>
<dbReference type="GO" id="GO:0009086">
    <property type="term" value="P:methionine biosynthetic process"/>
    <property type="evidence" value="ECO:0007669"/>
    <property type="project" value="TreeGrafter"/>
</dbReference>
<comment type="pathway">
    <text evidence="5">Amino-acid biosynthesis; L-methionine biosynthesis via de novo pathway.</text>
</comment>
<dbReference type="GO" id="GO:0046872">
    <property type="term" value="F:metal ion binding"/>
    <property type="evidence" value="ECO:0007669"/>
    <property type="project" value="UniProtKB-KW"/>
</dbReference>
<dbReference type="PANTHER" id="PTHR46015">
    <property type="entry name" value="ZGC:172121"/>
    <property type="match status" value="1"/>
</dbReference>
<evidence type="ECO:0000256" key="1">
    <source>
        <dbReference type="ARBA" id="ARBA00022603"/>
    </source>
</evidence>
<dbReference type="Proteomes" id="UP000035681">
    <property type="component" value="Unplaced"/>
</dbReference>
<keyword evidence="3 6" id="KW-0479">Metal-binding</keyword>
<feature type="binding site" evidence="6">
    <location>
        <position position="307"/>
    </location>
    <ligand>
        <name>Zn(2+)</name>
        <dbReference type="ChEBI" id="CHEBI:29105"/>
    </ligand>
</feature>
<dbReference type="SUPFAM" id="SSF82282">
    <property type="entry name" value="Homocysteine S-methyltransferase"/>
    <property type="match status" value="1"/>
</dbReference>
<protein>
    <submittedName>
        <fullName evidence="9 10">Hcy-binding domain-containing protein</fullName>
    </submittedName>
</protein>
<evidence type="ECO:0000313" key="10">
    <source>
        <dbReference type="WBParaSite" id="TCONS_00012551.p1"/>
    </source>
</evidence>
<feature type="domain" description="Hcy-binding" evidence="7">
    <location>
        <begin position="1"/>
        <end position="322"/>
    </location>
</feature>
<dbReference type="AlphaFoldDB" id="A0A0K0E4P9"/>
<evidence type="ECO:0000259" key="7">
    <source>
        <dbReference type="PROSITE" id="PS50970"/>
    </source>
</evidence>
<evidence type="ECO:0000256" key="3">
    <source>
        <dbReference type="ARBA" id="ARBA00022723"/>
    </source>
</evidence>
<evidence type="ECO:0000256" key="4">
    <source>
        <dbReference type="ARBA" id="ARBA00022833"/>
    </source>
</evidence>
<dbReference type="GO" id="GO:0033528">
    <property type="term" value="P:S-methylmethionine cycle"/>
    <property type="evidence" value="ECO:0007669"/>
    <property type="project" value="TreeGrafter"/>
</dbReference>
<dbReference type="Pfam" id="PF02574">
    <property type="entry name" value="S-methyl_trans"/>
    <property type="match status" value="1"/>
</dbReference>
<dbReference type="WBParaSite" id="SSTP_0000446800.1">
    <property type="protein sequence ID" value="SSTP_0000446800.1"/>
    <property type="gene ID" value="SSTP_0000446800"/>
</dbReference>
<evidence type="ECO:0000313" key="8">
    <source>
        <dbReference type="Proteomes" id="UP000035681"/>
    </source>
</evidence>
<evidence type="ECO:0000256" key="2">
    <source>
        <dbReference type="ARBA" id="ARBA00022679"/>
    </source>
</evidence>
<dbReference type="InterPro" id="IPR036589">
    <property type="entry name" value="HCY_dom_sf"/>
</dbReference>
<dbReference type="WBParaSite" id="TCONS_00012551.p1">
    <property type="protein sequence ID" value="TCONS_00012551.p1"/>
    <property type="gene ID" value="XLOC_008203"/>
</dbReference>
<comment type="cofactor">
    <cofactor evidence="6">
        <name>Zn(2+)</name>
        <dbReference type="ChEBI" id="CHEBI:29105"/>
    </cofactor>
</comment>
<dbReference type="GO" id="GO:0008898">
    <property type="term" value="F:S-adenosylmethionine-homocysteine S-methyltransferase activity"/>
    <property type="evidence" value="ECO:0007669"/>
    <property type="project" value="TreeGrafter"/>
</dbReference>
<dbReference type="InterPro" id="IPR051486">
    <property type="entry name" value="Hcy_S-methyltransferase"/>
</dbReference>
<proteinExistence type="predicted"/>
<keyword evidence="2 6" id="KW-0808">Transferase</keyword>
<dbReference type="PANTHER" id="PTHR46015:SF1">
    <property type="entry name" value="HOMOCYSTEINE S-METHYLTRANSFERASE-LIKE ISOFORM 1"/>
    <property type="match status" value="1"/>
</dbReference>
<name>A0A0K0E4P9_STRER</name>
<dbReference type="GO" id="GO:0032259">
    <property type="term" value="P:methylation"/>
    <property type="evidence" value="ECO:0007669"/>
    <property type="project" value="UniProtKB-KW"/>
</dbReference>
<evidence type="ECO:0000256" key="5">
    <source>
        <dbReference type="ARBA" id="ARBA00034478"/>
    </source>
</evidence>
<dbReference type="STRING" id="6248.A0A0K0E4P9"/>
<evidence type="ECO:0000256" key="6">
    <source>
        <dbReference type="PROSITE-ProRule" id="PRU00333"/>
    </source>
</evidence>
<dbReference type="InterPro" id="IPR003726">
    <property type="entry name" value="HCY_dom"/>
</dbReference>
<keyword evidence="1 6" id="KW-0489">Methyltransferase</keyword>
<dbReference type="Gene3D" id="3.20.20.330">
    <property type="entry name" value="Homocysteine-binding-like domain"/>
    <property type="match status" value="1"/>
</dbReference>
<evidence type="ECO:0000313" key="9">
    <source>
        <dbReference type="WBParaSite" id="SSTP_0000446800.1"/>
    </source>
</evidence>
<reference evidence="9" key="1">
    <citation type="submission" date="2015-08" db="UniProtKB">
        <authorList>
            <consortium name="WormBaseParasite"/>
        </authorList>
    </citation>
    <scope>IDENTIFICATION</scope>
</reference>
<sequence length="380" mass="44191">MEYQILDGGLGTTIQKFYNTEDDRKKYIDHGFFSFNLAVDKQWLQLANIHMQFLKNYSTTLYTSHYQASIPRLFKKLKNLNEIWHLLKISYEIPKCIMQFYGNHIRNTSSLPNVIISCGSMATFFSNKTEYLNRKSHPLYKNEIFLKDIVEMYYKIQVQSLLSLSPECIIFETLSLYDETESLINVLNTLSTHNLPNMCFGLSITCKNDEETFGDCKIVDIFTLVKKSNKFKYFGINCTHPKYISNILRNLKSLNNEDNYLEIIIKSNKGDIIYENGLPRSVDGAKLFYEYVDEWVTIMPIIGIGGCCGVLPEDIGELYKRKNQCVTIIENQSMIKNEDLKFLIEKVIDDSEEFSTNKHLGIETSDLEKFFELANNYNLQ</sequence>
<feature type="binding site" evidence="6">
    <location>
        <position position="238"/>
    </location>
    <ligand>
        <name>Zn(2+)</name>
        <dbReference type="ChEBI" id="CHEBI:29105"/>
    </ligand>
</feature>
<feature type="binding site" evidence="6">
    <location>
        <position position="308"/>
    </location>
    <ligand>
        <name>Zn(2+)</name>
        <dbReference type="ChEBI" id="CHEBI:29105"/>
    </ligand>
</feature>